<feature type="compositionally biased region" description="Polar residues" evidence="1">
    <location>
        <begin position="216"/>
        <end position="225"/>
    </location>
</feature>
<feature type="compositionally biased region" description="Basic residues" evidence="1">
    <location>
        <begin position="261"/>
        <end position="272"/>
    </location>
</feature>
<proteinExistence type="predicted"/>
<gene>
    <name evidence="3" type="primary">LOC111363493</name>
</gene>
<feature type="region of interest" description="Disordered" evidence="1">
    <location>
        <begin position="194"/>
        <end position="318"/>
    </location>
</feature>
<feature type="region of interest" description="Disordered" evidence="1">
    <location>
        <begin position="355"/>
        <end position="378"/>
    </location>
</feature>
<dbReference type="KEGG" id="sliu:111363493"/>
<reference evidence="3" key="1">
    <citation type="submission" date="2025-08" db="UniProtKB">
        <authorList>
            <consortium name="RefSeq"/>
        </authorList>
    </citation>
    <scope>IDENTIFICATION</scope>
    <source>
        <strain evidence="3">Ishihara</strain>
        <tissue evidence="3">Whole body</tissue>
    </source>
</reference>
<keyword evidence="2" id="KW-1185">Reference proteome</keyword>
<accession>A0A9J7EQ84</accession>
<dbReference type="GeneID" id="111363493"/>
<organism evidence="2 3">
    <name type="scientific">Spodoptera litura</name>
    <name type="common">Asian cotton leafworm</name>
    <dbReference type="NCBI Taxonomy" id="69820"/>
    <lineage>
        <taxon>Eukaryota</taxon>
        <taxon>Metazoa</taxon>
        <taxon>Ecdysozoa</taxon>
        <taxon>Arthropoda</taxon>
        <taxon>Hexapoda</taxon>
        <taxon>Insecta</taxon>
        <taxon>Pterygota</taxon>
        <taxon>Neoptera</taxon>
        <taxon>Endopterygota</taxon>
        <taxon>Lepidoptera</taxon>
        <taxon>Glossata</taxon>
        <taxon>Ditrysia</taxon>
        <taxon>Noctuoidea</taxon>
        <taxon>Noctuidae</taxon>
        <taxon>Amphipyrinae</taxon>
        <taxon>Spodoptera</taxon>
    </lineage>
</organism>
<feature type="compositionally biased region" description="Acidic residues" evidence="1">
    <location>
        <begin position="279"/>
        <end position="289"/>
    </location>
</feature>
<dbReference type="OrthoDB" id="9971063at2759"/>
<protein>
    <submittedName>
        <fullName evidence="3">Uncharacterized protein LOC111363493</fullName>
    </submittedName>
</protein>
<evidence type="ECO:0000313" key="3">
    <source>
        <dbReference type="RefSeq" id="XP_022836092.1"/>
    </source>
</evidence>
<dbReference type="RefSeq" id="XP_022836092.1">
    <property type="nucleotide sequence ID" value="XM_022980324.1"/>
</dbReference>
<feature type="compositionally biased region" description="Acidic residues" evidence="1">
    <location>
        <begin position="226"/>
        <end position="236"/>
    </location>
</feature>
<feature type="compositionally biased region" description="Polar residues" evidence="1">
    <location>
        <begin position="241"/>
        <end position="260"/>
    </location>
</feature>
<evidence type="ECO:0000256" key="1">
    <source>
        <dbReference type="SAM" id="MobiDB-lite"/>
    </source>
</evidence>
<name>A0A9J7EQ84_SPOLT</name>
<dbReference type="AlphaFoldDB" id="A0A9J7EQ84"/>
<evidence type="ECO:0000313" key="2">
    <source>
        <dbReference type="Proteomes" id="UP000301870"/>
    </source>
</evidence>
<dbReference type="Proteomes" id="UP000301870">
    <property type="component" value="Unplaced"/>
</dbReference>
<sequence length="378" mass="43295">MRTMCDYSNIEYLSMVKFYVIENFNASAARRRYSDPEHLNSLQRGGVPNPRTPSTTIFIAVWQRLLDYGQFRTPKYMRDDTRVSNKSKCNGKLAARILEYFETNPGSSIRKAAQHFEVSAYYISNLLKNESEEESPPHSKNDISEKDEVLANVYHYLKKERDERSDKTVSTMELRHRTARACGVAEHAVRRVLKLQRAKENPNLKPRKRRPKKASTPPQHEQQSASDDEVDGEEAEMTLAQLKQRQQSQDGAERPATTQKPNHKRRGRKRKANTPPPEQQDESDSDEPEVIVKTDANSEDECIEFNPLSSDDETLKPDVTDATVEVENGLQQEEQTEEIADTLFVKIEPREYEDSANHLNGSLEVKRENPEGTQDGLS</sequence>